<dbReference type="GO" id="GO:0006166">
    <property type="term" value="P:purine ribonucleoside salvage"/>
    <property type="evidence" value="ECO:0007669"/>
    <property type="project" value="UniProtKB-KW"/>
</dbReference>
<name>A0A1T5KH09_9FIRM</name>
<sequence>MELLEKKILDEGRVEGKDILKVDSFLNHQLDINFLNDVGKEFKEIFKDIKVDKILTIEASGIAIACVAAMHFNVPVVFAKKTESKNLDKDTYEGEVFSFTKGKTYKIRASKRYINKNENILVLDDFLAKGRAVLGLIDIIKQAKANLVGVGIVIEKGFQEGGNVLRNMNVNLKSLAIIDSMEKGKIKFRQQRGENYV</sequence>
<evidence type="ECO:0000256" key="1">
    <source>
        <dbReference type="ARBA" id="ARBA00022490"/>
    </source>
</evidence>
<dbReference type="RefSeq" id="WP_079491011.1">
    <property type="nucleotide sequence ID" value="NZ_FUZT01000004.1"/>
</dbReference>
<dbReference type="GO" id="GO:0000310">
    <property type="term" value="F:xanthine phosphoribosyltransferase activity"/>
    <property type="evidence" value="ECO:0007669"/>
    <property type="project" value="UniProtKB-UniRule"/>
</dbReference>
<feature type="binding site" evidence="5">
    <location>
        <position position="156"/>
    </location>
    <ligand>
        <name>xanthine</name>
        <dbReference type="ChEBI" id="CHEBI:17712"/>
    </ligand>
</feature>
<feature type="domain" description="Phosphoribosyltransferase" evidence="7">
    <location>
        <begin position="33"/>
        <end position="157"/>
    </location>
</feature>
<dbReference type="InterPro" id="IPR000836">
    <property type="entry name" value="PRTase_dom"/>
</dbReference>
<dbReference type="InterPro" id="IPR050118">
    <property type="entry name" value="Pur/Pyrimidine_PRTase"/>
</dbReference>
<gene>
    <name evidence="5" type="primary">xpt</name>
    <name evidence="8" type="ORF">SAMN02194393_01811</name>
</gene>
<dbReference type="NCBIfam" id="TIGR01744">
    <property type="entry name" value="XPRTase"/>
    <property type="match status" value="1"/>
</dbReference>
<keyword evidence="4 5" id="KW-0660">Purine salvage</keyword>
<feature type="binding site" evidence="5">
    <location>
        <begin position="128"/>
        <end position="132"/>
    </location>
    <ligand>
        <name>5-phospho-alpha-D-ribose 1-diphosphate</name>
        <dbReference type="ChEBI" id="CHEBI:58017"/>
    </ligand>
</feature>
<accession>A0A1T5KH09</accession>
<feature type="binding site" evidence="5">
    <location>
        <position position="27"/>
    </location>
    <ligand>
        <name>xanthine</name>
        <dbReference type="ChEBI" id="CHEBI:17712"/>
    </ligand>
</feature>
<dbReference type="GO" id="GO:0005737">
    <property type="term" value="C:cytoplasm"/>
    <property type="evidence" value="ECO:0007669"/>
    <property type="project" value="UniProtKB-SubCell"/>
</dbReference>
<dbReference type="SUPFAM" id="SSF53271">
    <property type="entry name" value="PRTase-like"/>
    <property type="match status" value="1"/>
</dbReference>
<keyword evidence="9" id="KW-1185">Reference proteome</keyword>
<feature type="binding site" evidence="5">
    <location>
        <position position="20"/>
    </location>
    <ligand>
        <name>xanthine</name>
        <dbReference type="ChEBI" id="CHEBI:17712"/>
    </ligand>
</feature>
<dbReference type="InterPro" id="IPR010079">
    <property type="entry name" value="Xanthine_PRibTrfase"/>
</dbReference>
<keyword evidence="3 5" id="KW-0808">Transferase</keyword>
<dbReference type="EMBL" id="FUZT01000004">
    <property type="protein sequence ID" value="SKC63014.1"/>
    <property type="molecule type" value="Genomic_DNA"/>
</dbReference>
<dbReference type="OrthoDB" id="9790678at2"/>
<dbReference type="GO" id="GO:0032265">
    <property type="term" value="P:XMP salvage"/>
    <property type="evidence" value="ECO:0007669"/>
    <property type="project" value="UniProtKB-UniRule"/>
</dbReference>
<comment type="catalytic activity">
    <reaction evidence="5">
        <text>XMP + diphosphate = xanthine + 5-phospho-alpha-D-ribose 1-diphosphate</text>
        <dbReference type="Rhea" id="RHEA:10800"/>
        <dbReference type="ChEBI" id="CHEBI:17712"/>
        <dbReference type="ChEBI" id="CHEBI:33019"/>
        <dbReference type="ChEBI" id="CHEBI:57464"/>
        <dbReference type="ChEBI" id="CHEBI:58017"/>
        <dbReference type="EC" id="2.4.2.22"/>
    </reaction>
</comment>
<comment type="subunit">
    <text evidence="5">Homodimer.</text>
</comment>
<evidence type="ECO:0000256" key="2">
    <source>
        <dbReference type="ARBA" id="ARBA00022676"/>
    </source>
</evidence>
<comment type="similarity">
    <text evidence="5">Belongs to the purine/pyrimidine phosphoribosyltransferase family. Xpt subfamily.</text>
</comment>
<comment type="subcellular location">
    <subcellularLocation>
        <location evidence="5">Cytoplasm</location>
    </subcellularLocation>
</comment>
<dbReference type="GO" id="GO:0046110">
    <property type="term" value="P:xanthine metabolic process"/>
    <property type="evidence" value="ECO:0007669"/>
    <property type="project" value="UniProtKB-UniRule"/>
</dbReference>
<comment type="function">
    <text evidence="5">Converts the preformed base xanthine, a product of nucleic acid breakdown, to xanthosine 5'-monophosphate (XMP), so it can be reused for RNA or DNA synthesis.</text>
</comment>
<dbReference type="EC" id="2.4.2.22" evidence="5 6"/>
<dbReference type="CDD" id="cd06223">
    <property type="entry name" value="PRTases_typeI"/>
    <property type="match status" value="1"/>
</dbReference>
<dbReference type="HAMAP" id="MF_01184">
    <property type="entry name" value="XPRTase"/>
    <property type="match status" value="1"/>
</dbReference>
<evidence type="ECO:0000256" key="5">
    <source>
        <dbReference type="HAMAP-Rule" id="MF_01184"/>
    </source>
</evidence>
<keyword evidence="2 5" id="KW-0328">Glycosyltransferase</keyword>
<evidence type="ECO:0000256" key="4">
    <source>
        <dbReference type="ARBA" id="ARBA00022726"/>
    </source>
</evidence>
<evidence type="ECO:0000313" key="9">
    <source>
        <dbReference type="Proteomes" id="UP000190285"/>
    </source>
</evidence>
<evidence type="ECO:0000259" key="7">
    <source>
        <dbReference type="Pfam" id="PF00156"/>
    </source>
</evidence>
<dbReference type="PANTHER" id="PTHR43864">
    <property type="entry name" value="HYPOXANTHINE/GUANINE PHOSPHORIBOSYLTRANSFERASE"/>
    <property type="match status" value="1"/>
</dbReference>
<dbReference type="Gene3D" id="3.40.50.2020">
    <property type="match status" value="1"/>
</dbReference>
<dbReference type="NCBIfam" id="NF006671">
    <property type="entry name" value="PRK09219.1"/>
    <property type="match status" value="1"/>
</dbReference>
<evidence type="ECO:0000256" key="6">
    <source>
        <dbReference type="NCBIfam" id="TIGR01744"/>
    </source>
</evidence>
<protein>
    <recommendedName>
        <fullName evidence="5 6">Xanthine phosphoribosyltransferase</fullName>
        <shortName evidence="5">XPRTase</shortName>
        <ecNumber evidence="5 6">2.4.2.22</ecNumber>
    </recommendedName>
</protein>
<dbReference type="Pfam" id="PF00156">
    <property type="entry name" value="Pribosyltran"/>
    <property type="match status" value="1"/>
</dbReference>
<evidence type="ECO:0000313" key="8">
    <source>
        <dbReference type="EMBL" id="SKC63014.1"/>
    </source>
</evidence>
<dbReference type="AlphaFoldDB" id="A0A1T5KH09"/>
<dbReference type="UniPathway" id="UPA00602">
    <property type="reaction ID" value="UER00658"/>
</dbReference>
<dbReference type="InterPro" id="IPR029057">
    <property type="entry name" value="PRTase-like"/>
</dbReference>
<proteinExistence type="inferred from homology"/>
<reference evidence="8 9" key="1">
    <citation type="submission" date="2017-02" db="EMBL/GenBank/DDBJ databases">
        <authorList>
            <person name="Peterson S.W."/>
        </authorList>
    </citation>
    <scope>NUCLEOTIDE SEQUENCE [LARGE SCALE GENOMIC DNA]</scope>
    <source>
        <strain evidence="8 9">M1</strain>
    </source>
</reference>
<organism evidence="8 9">
    <name type="scientific">Maledivibacter halophilus</name>
    <dbReference type="NCBI Taxonomy" id="36842"/>
    <lineage>
        <taxon>Bacteria</taxon>
        <taxon>Bacillati</taxon>
        <taxon>Bacillota</taxon>
        <taxon>Clostridia</taxon>
        <taxon>Peptostreptococcales</taxon>
        <taxon>Caminicellaceae</taxon>
        <taxon>Maledivibacter</taxon>
    </lineage>
</organism>
<keyword evidence="1 5" id="KW-0963">Cytoplasm</keyword>
<dbReference type="STRING" id="36842.SAMN02194393_01811"/>
<comment type="pathway">
    <text evidence="5">Purine metabolism; XMP biosynthesis via salvage pathway; XMP from xanthine: step 1/1.</text>
</comment>
<dbReference type="Proteomes" id="UP000190285">
    <property type="component" value="Unassembled WGS sequence"/>
</dbReference>
<evidence type="ECO:0000256" key="3">
    <source>
        <dbReference type="ARBA" id="ARBA00022679"/>
    </source>
</evidence>
<dbReference type="PANTHER" id="PTHR43864:SF1">
    <property type="entry name" value="XANTHINE PHOSPHORIBOSYLTRANSFERASE"/>
    <property type="match status" value="1"/>
</dbReference>